<dbReference type="SMART" id="SM00033">
    <property type="entry name" value="CH"/>
    <property type="match status" value="1"/>
</dbReference>
<evidence type="ECO:0000259" key="1">
    <source>
        <dbReference type="PROSITE" id="PS50021"/>
    </source>
</evidence>
<dbReference type="SUPFAM" id="SSF47576">
    <property type="entry name" value="Calponin-homology domain, CH-domain"/>
    <property type="match status" value="1"/>
</dbReference>
<dbReference type="EMBL" id="SEYY01024092">
    <property type="protein sequence ID" value="KAB7494398.1"/>
    <property type="molecule type" value="Genomic_DNA"/>
</dbReference>
<gene>
    <name evidence="2" type="primary">gxcB</name>
    <name evidence="2" type="ORF">Anas_05387</name>
</gene>
<dbReference type="InterPro" id="IPR036872">
    <property type="entry name" value="CH_dom_sf"/>
</dbReference>
<dbReference type="GO" id="GO:0015629">
    <property type="term" value="C:actin cytoskeleton"/>
    <property type="evidence" value="ECO:0007669"/>
    <property type="project" value="TreeGrafter"/>
</dbReference>
<dbReference type="PRINTS" id="PR00888">
    <property type="entry name" value="SM22CALPONIN"/>
</dbReference>
<evidence type="ECO:0000313" key="2">
    <source>
        <dbReference type="EMBL" id="KAB7494398.1"/>
    </source>
</evidence>
<dbReference type="Gene3D" id="1.10.418.10">
    <property type="entry name" value="Calponin-like domain"/>
    <property type="match status" value="1"/>
</dbReference>
<proteinExistence type="predicted"/>
<dbReference type="PANTHER" id="PTHR47385">
    <property type="entry name" value="CALPONIN"/>
    <property type="match status" value="1"/>
</dbReference>
<protein>
    <submittedName>
        <fullName evidence="2">Rac guanine nucleotide exchange factor B</fullName>
    </submittedName>
</protein>
<feature type="domain" description="Calponin-homology (CH)" evidence="1">
    <location>
        <begin position="17"/>
        <end position="122"/>
    </location>
</feature>
<dbReference type="InterPro" id="IPR003096">
    <property type="entry name" value="SM22_calponin"/>
</dbReference>
<dbReference type="Proteomes" id="UP000326759">
    <property type="component" value="Unassembled WGS sequence"/>
</dbReference>
<dbReference type="GO" id="GO:0051015">
    <property type="term" value="F:actin filament binding"/>
    <property type="evidence" value="ECO:0007669"/>
    <property type="project" value="TreeGrafter"/>
</dbReference>
<evidence type="ECO:0000313" key="3">
    <source>
        <dbReference type="Proteomes" id="UP000326759"/>
    </source>
</evidence>
<dbReference type="Pfam" id="PF00307">
    <property type="entry name" value="CH"/>
    <property type="match status" value="1"/>
</dbReference>
<name>A0A5N5SL14_9CRUS</name>
<sequence length="139" mass="15554">MTLAFAVKSKTLAKRDKDREDQALKWVKDVTGLSVPDDVDYVEALKDGQLLCTLMNKLVPGSVRKIHTAGPDFKMIENINGFIKGAKDYGVAMNDVFVVTDLWEEKDIAKVTDTIYHLGRLVHKHPEFKGPFLVPKPAT</sequence>
<dbReference type="OrthoDB" id="21595at2759"/>
<dbReference type="InterPro" id="IPR050606">
    <property type="entry name" value="Calponin-like"/>
</dbReference>
<dbReference type="PROSITE" id="PS50021">
    <property type="entry name" value="CH"/>
    <property type="match status" value="1"/>
</dbReference>
<comment type="caution">
    <text evidence="2">The sequence shown here is derived from an EMBL/GenBank/DDBJ whole genome shotgun (WGS) entry which is preliminary data.</text>
</comment>
<reference evidence="2 3" key="1">
    <citation type="journal article" date="2019" name="PLoS Biol.">
        <title>Sex chromosomes control vertical transmission of feminizing Wolbachia symbionts in an isopod.</title>
        <authorList>
            <person name="Becking T."/>
            <person name="Chebbi M.A."/>
            <person name="Giraud I."/>
            <person name="Moumen B."/>
            <person name="Laverre T."/>
            <person name="Caubet Y."/>
            <person name="Peccoud J."/>
            <person name="Gilbert C."/>
            <person name="Cordaux R."/>
        </authorList>
    </citation>
    <scope>NUCLEOTIDE SEQUENCE [LARGE SCALE GENOMIC DNA]</scope>
    <source>
        <strain evidence="2">ANa2</strain>
        <tissue evidence="2">Whole body excluding digestive tract and cuticle</tissue>
    </source>
</reference>
<accession>A0A5N5SL14</accession>
<organism evidence="2 3">
    <name type="scientific">Armadillidium nasatum</name>
    <dbReference type="NCBI Taxonomy" id="96803"/>
    <lineage>
        <taxon>Eukaryota</taxon>
        <taxon>Metazoa</taxon>
        <taxon>Ecdysozoa</taxon>
        <taxon>Arthropoda</taxon>
        <taxon>Crustacea</taxon>
        <taxon>Multicrustacea</taxon>
        <taxon>Malacostraca</taxon>
        <taxon>Eumalacostraca</taxon>
        <taxon>Peracarida</taxon>
        <taxon>Isopoda</taxon>
        <taxon>Oniscidea</taxon>
        <taxon>Crinocheta</taxon>
        <taxon>Armadillidiidae</taxon>
        <taxon>Armadillidium</taxon>
    </lineage>
</organism>
<dbReference type="PANTHER" id="PTHR47385:SF24">
    <property type="entry name" value="MUSCLE-SPECIFIC PROTEIN 20"/>
    <property type="match status" value="1"/>
</dbReference>
<dbReference type="InterPro" id="IPR001715">
    <property type="entry name" value="CH_dom"/>
</dbReference>
<dbReference type="GO" id="GO:0007015">
    <property type="term" value="P:actin filament organization"/>
    <property type="evidence" value="ECO:0007669"/>
    <property type="project" value="TreeGrafter"/>
</dbReference>
<dbReference type="AlphaFoldDB" id="A0A5N5SL14"/>
<keyword evidence="3" id="KW-1185">Reference proteome</keyword>